<proteinExistence type="predicted"/>
<reference evidence="1" key="1">
    <citation type="submission" date="2022-06" db="EMBL/GenBank/DDBJ databases">
        <title>Complete genome sequences of two strains of the flax pathogen Septoria linicola.</title>
        <authorList>
            <person name="Lapalu N."/>
            <person name="Simon A."/>
            <person name="Demenou B."/>
            <person name="Paumier D."/>
            <person name="Guillot M.-P."/>
            <person name="Gout L."/>
            <person name="Valade R."/>
        </authorList>
    </citation>
    <scope>NUCLEOTIDE SEQUENCE</scope>
    <source>
        <strain evidence="1">SE15195</strain>
    </source>
</reference>
<evidence type="ECO:0000313" key="2">
    <source>
        <dbReference type="Proteomes" id="UP001056384"/>
    </source>
</evidence>
<dbReference type="Proteomes" id="UP001056384">
    <property type="component" value="Chromosome 2"/>
</dbReference>
<name>A0A9Q9AQW8_9PEZI</name>
<dbReference type="EMBL" id="CP099419">
    <property type="protein sequence ID" value="USW50421.1"/>
    <property type="molecule type" value="Genomic_DNA"/>
</dbReference>
<dbReference type="AlphaFoldDB" id="A0A9Q9AQW8"/>
<organism evidence="1 2">
    <name type="scientific">Septoria linicola</name>
    <dbReference type="NCBI Taxonomy" id="215465"/>
    <lineage>
        <taxon>Eukaryota</taxon>
        <taxon>Fungi</taxon>
        <taxon>Dikarya</taxon>
        <taxon>Ascomycota</taxon>
        <taxon>Pezizomycotina</taxon>
        <taxon>Dothideomycetes</taxon>
        <taxon>Dothideomycetidae</taxon>
        <taxon>Mycosphaerellales</taxon>
        <taxon>Mycosphaerellaceae</taxon>
        <taxon>Septoria</taxon>
    </lineage>
</organism>
<keyword evidence="2" id="KW-1185">Reference proteome</keyword>
<protein>
    <submittedName>
        <fullName evidence="1">Uncharacterized protein</fullName>
    </submittedName>
</protein>
<accession>A0A9Q9AQW8</accession>
<gene>
    <name evidence="1" type="ORF">Slin15195_G037400</name>
</gene>
<sequence length="59" mass="6811">MATPFQPDMERSPTKIEKAMIWLGQMPRTELDIVKALANSRLEDLAAKDTECKFLKFVR</sequence>
<evidence type="ECO:0000313" key="1">
    <source>
        <dbReference type="EMBL" id="USW50421.1"/>
    </source>
</evidence>